<evidence type="ECO:0000256" key="1">
    <source>
        <dbReference type="ARBA" id="ARBA00008404"/>
    </source>
</evidence>
<dbReference type="EMBL" id="BJVJ01000112">
    <property type="protein sequence ID" value="GEL26791.1"/>
    <property type="molecule type" value="Genomic_DNA"/>
</dbReference>
<dbReference type="PANTHER" id="PTHR34703">
    <property type="entry name" value="ANTIPORTER SUBUNIT MNHG2-RELATED"/>
    <property type="match status" value="1"/>
</dbReference>
<gene>
    <name evidence="4" type="ORF">PSU4_57450</name>
</gene>
<accession>A0A511DPP4</accession>
<dbReference type="Proteomes" id="UP000321685">
    <property type="component" value="Unassembled WGS sequence"/>
</dbReference>
<organism evidence="4 5">
    <name type="scientific">Pseudonocardia sulfidoxydans NBRC 16205</name>
    <dbReference type="NCBI Taxonomy" id="1223511"/>
    <lineage>
        <taxon>Bacteria</taxon>
        <taxon>Bacillati</taxon>
        <taxon>Actinomycetota</taxon>
        <taxon>Actinomycetes</taxon>
        <taxon>Pseudonocardiales</taxon>
        <taxon>Pseudonocardiaceae</taxon>
        <taxon>Pseudonocardia</taxon>
    </lineage>
</organism>
<evidence type="ECO:0000256" key="3">
    <source>
        <dbReference type="SAM" id="Phobius"/>
    </source>
</evidence>
<feature type="transmembrane region" description="Helical" evidence="3">
    <location>
        <begin position="6"/>
        <end position="27"/>
    </location>
</feature>
<comment type="similarity">
    <text evidence="1">Belongs to the CPA3 antiporters (TC 2.A.63) subunit G family.</text>
</comment>
<evidence type="ECO:0000313" key="5">
    <source>
        <dbReference type="Proteomes" id="UP000321685"/>
    </source>
</evidence>
<keyword evidence="5" id="KW-1185">Reference proteome</keyword>
<dbReference type="OrthoDB" id="3214257at2"/>
<name>A0A511DPP4_9PSEU</name>
<evidence type="ECO:0008006" key="6">
    <source>
        <dbReference type="Google" id="ProtNLM"/>
    </source>
</evidence>
<proteinExistence type="inferred from homology"/>
<keyword evidence="3" id="KW-0812">Transmembrane</keyword>
<keyword evidence="3" id="KW-1133">Transmembrane helix</keyword>
<dbReference type="Pfam" id="PF03334">
    <property type="entry name" value="PhaG_MnhG_YufB"/>
    <property type="match status" value="1"/>
</dbReference>
<evidence type="ECO:0000256" key="2">
    <source>
        <dbReference type="SAM" id="MobiDB-lite"/>
    </source>
</evidence>
<protein>
    <recommendedName>
        <fullName evidence="6">Na+/H+ antiporter subunit G</fullName>
    </recommendedName>
</protein>
<evidence type="ECO:0000313" key="4">
    <source>
        <dbReference type="EMBL" id="GEL26791.1"/>
    </source>
</evidence>
<dbReference type="NCBIfam" id="NF009314">
    <property type="entry name" value="PRK12674.1-2"/>
    <property type="match status" value="1"/>
</dbReference>
<dbReference type="GO" id="GO:0015385">
    <property type="term" value="F:sodium:proton antiporter activity"/>
    <property type="evidence" value="ECO:0007669"/>
    <property type="project" value="TreeGrafter"/>
</dbReference>
<dbReference type="RefSeq" id="WP_147115484.1">
    <property type="nucleotide sequence ID" value="NZ_BJVJ01000112.1"/>
</dbReference>
<sequence>MTVVDVVTAVLLLGGALSCLLGALGLVRFPDVPARLQAATQPQTLGMVLILVGTAIRLEFESAATLLLVALFQIITAPVISQIVGRSAYRAGTLRRDDLVVDELADPMARDDAPVRDEPPDSGRGR</sequence>
<keyword evidence="3" id="KW-0472">Membrane</keyword>
<dbReference type="InterPro" id="IPR005133">
    <property type="entry name" value="PhaG_MnhG_YufB"/>
</dbReference>
<reference evidence="4 5" key="1">
    <citation type="submission" date="2019-07" db="EMBL/GenBank/DDBJ databases">
        <title>Whole genome shotgun sequence of Pseudonocardia sulfidoxydans NBRC 16205.</title>
        <authorList>
            <person name="Hosoyama A."/>
            <person name="Uohara A."/>
            <person name="Ohji S."/>
            <person name="Ichikawa N."/>
        </authorList>
    </citation>
    <scope>NUCLEOTIDE SEQUENCE [LARGE SCALE GENOMIC DNA]</scope>
    <source>
        <strain evidence="4 5">NBRC 16205</strain>
    </source>
</reference>
<dbReference type="NCBIfam" id="TIGR01300">
    <property type="entry name" value="CPA3_mnhG_phaG"/>
    <property type="match status" value="1"/>
</dbReference>
<comment type="caution">
    <text evidence="4">The sequence shown here is derived from an EMBL/GenBank/DDBJ whole genome shotgun (WGS) entry which is preliminary data.</text>
</comment>
<dbReference type="PANTHER" id="PTHR34703:SF1">
    <property type="entry name" value="ANTIPORTER SUBUNIT MNHG2-RELATED"/>
    <property type="match status" value="1"/>
</dbReference>
<feature type="compositionally biased region" description="Basic and acidic residues" evidence="2">
    <location>
        <begin position="108"/>
        <end position="126"/>
    </location>
</feature>
<feature type="transmembrane region" description="Helical" evidence="3">
    <location>
        <begin position="64"/>
        <end position="85"/>
    </location>
</feature>
<dbReference type="AlphaFoldDB" id="A0A511DPP4"/>
<feature type="region of interest" description="Disordered" evidence="2">
    <location>
        <begin position="106"/>
        <end position="126"/>
    </location>
</feature>